<feature type="domain" description="Amidohydrolase-related" evidence="9">
    <location>
        <begin position="67"/>
        <end position="432"/>
    </location>
</feature>
<keyword evidence="6 8" id="KW-0862">Zinc</keyword>
<comment type="similarity">
    <text evidence="2 8">Belongs to the metallo-dependent hydrolases superfamily. ATZ/TRZ family.</text>
</comment>
<dbReference type="PANTHER" id="PTHR11271">
    <property type="entry name" value="GUANINE DEAMINASE"/>
    <property type="match status" value="1"/>
</dbReference>
<dbReference type="GO" id="GO:0006147">
    <property type="term" value="P:guanine catabolic process"/>
    <property type="evidence" value="ECO:0007669"/>
    <property type="project" value="UniProtKB-UniRule"/>
</dbReference>
<evidence type="ECO:0000256" key="5">
    <source>
        <dbReference type="ARBA" id="ARBA00022801"/>
    </source>
</evidence>
<dbReference type="RefSeq" id="WP_053820232.1">
    <property type="nucleotide sequence ID" value="NZ_CP006911.1"/>
</dbReference>
<keyword evidence="11" id="KW-1185">Reference proteome</keyword>
<evidence type="ECO:0000256" key="8">
    <source>
        <dbReference type="RuleBase" id="RU366009"/>
    </source>
</evidence>
<protein>
    <recommendedName>
        <fullName evidence="3 7">Guanine deaminase</fullName>
        <shortName evidence="8">Guanase</shortName>
        <ecNumber evidence="3 7">3.5.4.3</ecNumber>
    </recommendedName>
    <alternativeName>
        <fullName evidence="8">Guanine aminohydrolase</fullName>
    </alternativeName>
</protein>
<dbReference type="SUPFAM" id="SSF51556">
    <property type="entry name" value="Metallo-dependent hydrolases"/>
    <property type="match status" value="1"/>
</dbReference>
<evidence type="ECO:0000256" key="4">
    <source>
        <dbReference type="ARBA" id="ARBA00022723"/>
    </source>
</evidence>
<evidence type="ECO:0000256" key="7">
    <source>
        <dbReference type="NCBIfam" id="TIGR02967"/>
    </source>
</evidence>
<dbReference type="SUPFAM" id="SSF51338">
    <property type="entry name" value="Composite domain of metallo-dependent hydrolases"/>
    <property type="match status" value="1"/>
</dbReference>
<dbReference type="EC" id="3.5.4.3" evidence="3 7"/>
<dbReference type="STRING" id="1125411.W908_05315"/>
<dbReference type="InterPro" id="IPR032466">
    <property type="entry name" value="Metal_Hydrolase"/>
</dbReference>
<evidence type="ECO:0000256" key="2">
    <source>
        <dbReference type="ARBA" id="ARBA00006745"/>
    </source>
</evidence>
<sequence length="440" mass="49894">MIEYNHYRGSIYHCFESGGEVEPIYIEDGLMVVDVDSGKIVEVGAFNELFSKWPNANSSNHFKDSLIMPGFIDTHVHYPQYKVIASYGTSLLDWLNKYTFIEEQKFCDEAYASKVADLFLDELIKNGTTTAMTFCTSYKQSVDIFFTAAEKKNLRMIAGKVMMDRNAPEGLCDNSDDSYFDSKELIEKWHNKGRMSYAVTPRFAPTSSSEQLKQAAKLLDEYSDTNGNKGLLMQTHLNENIDEIEWVKELFPDSKNYFDVYDSFNLSGTNSVFGHCIYNTDEEYKRIADSGSKVSLCPRSNLFLGSGLFEVDKLEAFGIDFALASDVGGGDSFSMFQVMNEAYKICRLNDYNLDPVKAFYLTTLAAAKVLNMEDHIGNFDSNKEADFIVIDLKATELIKNKLETSNNISDILFNLMTLGDDRLIKEVYILGQNIYKKKEA</sequence>
<reference evidence="10 11" key="1">
    <citation type="journal article" date="2015" name="Genome Announc.">
        <title>Genome Sequence of 'Candidatus Thioglobus singularis' Strain PS1, a Mixotroph from the SUP05 Clade of Marine Gammaproteobacteria.</title>
        <authorList>
            <person name="Marshall K.T."/>
            <person name="Morris R.M."/>
        </authorList>
    </citation>
    <scope>NUCLEOTIDE SEQUENCE [LARGE SCALE GENOMIC DNA]</scope>
    <source>
        <strain evidence="10 11">PS1</strain>
    </source>
</reference>
<dbReference type="NCBIfam" id="TIGR02967">
    <property type="entry name" value="guan_deamin"/>
    <property type="match status" value="1"/>
</dbReference>
<keyword evidence="4 8" id="KW-0479">Metal-binding</keyword>
<dbReference type="OrthoDB" id="9787621at2"/>
<proteinExistence type="inferred from homology"/>
<dbReference type="Gene3D" id="2.30.40.10">
    <property type="entry name" value="Urease, subunit C, domain 1"/>
    <property type="match status" value="1"/>
</dbReference>
<organism evidence="10 11">
    <name type="scientific">Candidatus Pseudothioglobus singularis PS1</name>
    <dbReference type="NCBI Taxonomy" id="1125411"/>
    <lineage>
        <taxon>Bacteria</taxon>
        <taxon>Pseudomonadati</taxon>
        <taxon>Pseudomonadota</taxon>
        <taxon>Gammaproteobacteria</taxon>
        <taxon>Candidatus Pseudothioglobaceae</taxon>
        <taxon>Candidatus Pseudothioglobus</taxon>
    </lineage>
</organism>
<comment type="pathway">
    <text evidence="1 8">Purine metabolism; guanine degradation; xanthine from guanine: step 1/1.</text>
</comment>
<dbReference type="GO" id="GO:0008892">
    <property type="term" value="F:guanine deaminase activity"/>
    <property type="evidence" value="ECO:0007669"/>
    <property type="project" value="UniProtKB-UniRule"/>
</dbReference>
<dbReference type="NCBIfam" id="NF006679">
    <property type="entry name" value="PRK09228.1"/>
    <property type="match status" value="1"/>
</dbReference>
<accession>A0A0M4LFQ0</accession>
<comment type="function">
    <text evidence="8">Catalyzes the hydrolytic deamination of guanine, producing xanthine and ammonia.</text>
</comment>
<evidence type="ECO:0000256" key="6">
    <source>
        <dbReference type="ARBA" id="ARBA00022833"/>
    </source>
</evidence>
<dbReference type="PATRIC" id="fig|1125411.7.peg.1047"/>
<comment type="catalytic activity">
    <reaction evidence="8">
        <text>guanine + H2O + H(+) = xanthine + NH4(+)</text>
        <dbReference type="Rhea" id="RHEA:14665"/>
        <dbReference type="ChEBI" id="CHEBI:15377"/>
        <dbReference type="ChEBI" id="CHEBI:15378"/>
        <dbReference type="ChEBI" id="CHEBI:16235"/>
        <dbReference type="ChEBI" id="CHEBI:17712"/>
        <dbReference type="ChEBI" id="CHEBI:28938"/>
        <dbReference type="EC" id="3.5.4.3"/>
    </reaction>
</comment>
<dbReference type="FunFam" id="3.20.20.140:FF:000022">
    <property type="entry name" value="Guanine deaminase"/>
    <property type="match status" value="1"/>
</dbReference>
<comment type="cofactor">
    <cofactor evidence="8">
        <name>Zn(2+)</name>
        <dbReference type="ChEBI" id="CHEBI:29105"/>
    </cofactor>
    <text evidence="8">Binds 1 zinc ion per subunit.</text>
</comment>
<dbReference type="AlphaFoldDB" id="A0A0M4LFQ0"/>
<dbReference type="Pfam" id="PF01979">
    <property type="entry name" value="Amidohydro_1"/>
    <property type="match status" value="1"/>
</dbReference>
<dbReference type="InterPro" id="IPR051607">
    <property type="entry name" value="Metallo-dep_hydrolases"/>
</dbReference>
<evidence type="ECO:0000313" key="11">
    <source>
        <dbReference type="Proteomes" id="UP000068905"/>
    </source>
</evidence>
<dbReference type="PANTHER" id="PTHR11271:SF6">
    <property type="entry name" value="GUANINE DEAMINASE"/>
    <property type="match status" value="1"/>
</dbReference>
<dbReference type="InterPro" id="IPR014311">
    <property type="entry name" value="Guanine_deaminase"/>
</dbReference>
<evidence type="ECO:0000313" key="10">
    <source>
        <dbReference type="EMBL" id="ALE02018.1"/>
    </source>
</evidence>
<evidence type="ECO:0000259" key="9">
    <source>
        <dbReference type="Pfam" id="PF01979"/>
    </source>
</evidence>
<dbReference type="EMBL" id="CP006911">
    <property type="protein sequence ID" value="ALE02018.1"/>
    <property type="molecule type" value="Genomic_DNA"/>
</dbReference>
<dbReference type="Gene3D" id="3.20.20.140">
    <property type="entry name" value="Metal-dependent hydrolases"/>
    <property type="match status" value="1"/>
</dbReference>
<dbReference type="KEGG" id="tsn:W908_05315"/>
<dbReference type="InterPro" id="IPR006680">
    <property type="entry name" value="Amidohydro-rel"/>
</dbReference>
<dbReference type="Proteomes" id="UP000068905">
    <property type="component" value="Chromosome"/>
</dbReference>
<dbReference type="GO" id="GO:0008270">
    <property type="term" value="F:zinc ion binding"/>
    <property type="evidence" value="ECO:0007669"/>
    <property type="project" value="UniProtKB-UniRule"/>
</dbReference>
<dbReference type="GO" id="GO:0005829">
    <property type="term" value="C:cytosol"/>
    <property type="evidence" value="ECO:0007669"/>
    <property type="project" value="TreeGrafter"/>
</dbReference>
<gene>
    <name evidence="10" type="ORF">W908_05315</name>
</gene>
<dbReference type="UniPathway" id="UPA00603">
    <property type="reaction ID" value="UER00660"/>
</dbReference>
<evidence type="ECO:0000256" key="3">
    <source>
        <dbReference type="ARBA" id="ARBA00012781"/>
    </source>
</evidence>
<evidence type="ECO:0000256" key="1">
    <source>
        <dbReference type="ARBA" id="ARBA00004984"/>
    </source>
</evidence>
<dbReference type="InterPro" id="IPR011059">
    <property type="entry name" value="Metal-dep_hydrolase_composite"/>
</dbReference>
<keyword evidence="5 8" id="KW-0378">Hydrolase</keyword>
<name>A0A0M4LFQ0_9GAMM</name>